<dbReference type="AlphaFoldDB" id="A0A0F3N9V0"/>
<gene>
    <name evidence="1" type="ORF">APHMUC_1255</name>
</gene>
<dbReference type="Proteomes" id="UP000033441">
    <property type="component" value="Unassembled WGS sequence"/>
</dbReference>
<evidence type="ECO:0000313" key="1">
    <source>
        <dbReference type="EMBL" id="KJV63679.1"/>
    </source>
</evidence>
<evidence type="ECO:0000313" key="2">
    <source>
        <dbReference type="Proteomes" id="UP000033441"/>
    </source>
</evidence>
<protein>
    <submittedName>
        <fullName evidence="1">Uncharacterized protein</fullName>
    </submittedName>
</protein>
<name>A0A0F3N9V0_ANAPH</name>
<accession>A0A0F3N9V0</accession>
<reference evidence="1 2" key="1">
    <citation type="submission" date="2015-02" db="EMBL/GenBank/DDBJ databases">
        <title>Genome Sequencing of Rickettsiales.</title>
        <authorList>
            <person name="Daugherty S.C."/>
            <person name="Su Q."/>
            <person name="Abolude K."/>
            <person name="Beier-Sexton M."/>
            <person name="Carlyon J.A."/>
            <person name="Carter R."/>
            <person name="Day N.P."/>
            <person name="Dumler S.J."/>
            <person name="Dyachenko V."/>
            <person name="Godinez A."/>
            <person name="Kurtti T.J."/>
            <person name="Lichay M."/>
            <person name="Mullins K.E."/>
            <person name="Ott S."/>
            <person name="Pappas-Brown V."/>
            <person name="Paris D.H."/>
            <person name="Patel P."/>
            <person name="Richards A.L."/>
            <person name="Sadzewicz L."/>
            <person name="Sears K."/>
            <person name="Seidman D."/>
            <person name="Sengamalay N."/>
            <person name="Stenos J."/>
            <person name="Tallon L.J."/>
            <person name="Vincent G."/>
            <person name="Fraser C.M."/>
            <person name="Munderloh U."/>
            <person name="Dunning-Hotopp J.C."/>
        </authorList>
    </citation>
    <scope>NUCLEOTIDE SEQUENCE [LARGE SCALE GENOMIC DNA]</scope>
    <source>
        <strain evidence="1 2">ApMUC09</strain>
    </source>
</reference>
<sequence>MKHFYDGLLRIIEYNRHAIIHKNFTPYNKLSAGKTTWPKPSTY</sequence>
<proteinExistence type="predicted"/>
<comment type="caution">
    <text evidence="1">The sequence shown here is derived from an EMBL/GenBank/DDBJ whole genome shotgun (WGS) entry which is preliminary data.</text>
</comment>
<dbReference type="EMBL" id="LANV01000001">
    <property type="protein sequence ID" value="KJV63679.1"/>
    <property type="molecule type" value="Genomic_DNA"/>
</dbReference>
<organism evidence="1 2">
    <name type="scientific">Anaplasma phagocytophilum str. ApMUC09</name>
    <dbReference type="NCBI Taxonomy" id="1359152"/>
    <lineage>
        <taxon>Bacteria</taxon>
        <taxon>Pseudomonadati</taxon>
        <taxon>Pseudomonadota</taxon>
        <taxon>Alphaproteobacteria</taxon>
        <taxon>Rickettsiales</taxon>
        <taxon>Anaplasmataceae</taxon>
        <taxon>Anaplasma</taxon>
        <taxon>phagocytophilum group</taxon>
    </lineage>
</organism>